<dbReference type="EMBL" id="WUBZ01000002">
    <property type="protein sequence ID" value="MWV53624.1"/>
    <property type="molecule type" value="Genomic_DNA"/>
</dbReference>
<reference evidence="6 9" key="2">
    <citation type="submission" date="2019-11" db="EMBL/GenBank/DDBJ databases">
        <title>Green- and brown-colored morphotypes of Chlorobia in the stratified aquatic ecosystems of Kandalaksha Gulf (White Sea): A model for study of the accessory genome evolution.</title>
        <authorList>
            <person name="Grouzdev D.S."/>
        </authorList>
    </citation>
    <scope>NUCLEOTIDE SEQUENCE [LARGE SCALE GENOMIC DNA]</scope>
    <source>
        <strain evidence="6 9">ZM</strain>
    </source>
</reference>
<dbReference type="PROSITE" id="PS50893">
    <property type="entry name" value="ABC_TRANSPORTER_2"/>
    <property type="match status" value="1"/>
</dbReference>
<reference evidence="7 8" key="1">
    <citation type="submission" date="2018-12" db="EMBL/GenBank/DDBJ databases">
        <authorList>
            <person name="Lunina O.N."/>
            <person name="Grouzdev D.S."/>
            <person name="Gorlenko V.M."/>
            <person name="Savvichev A.S."/>
        </authorList>
    </citation>
    <scope>NUCLEOTIDE SEQUENCE [LARGE SCALE GENOMIC DNA]</scope>
    <source>
        <strain evidence="7 8">BrKhr-17</strain>
    </source>
</reference>
<keyword evidence="3" id="KW-0547">Nucleotide-binding</keyword>
<dbReference type="FunFam" id="3.40.50.300:FF:000016">
    <property type="entry name" value="Oligopeptide ABC transporter ATP-binding component"/>
    <property type="match status" value="1"/>
</dbReference>
<evidence type="ECO:0000256" key="2">
    <source>
        <dbReference type="ARBA" id="ARBA00022448"/>
    </source>
</evidence>
<dbReference type="InterPro" id="IPR013563">
    <property type="entry name" value="Oligopep_ABC_C"/>
</dbReference>
<organism evidence="7 8">
    <name type="scientific">Chlorobium phaeovibrioides</name>
    <dbReference type="NCBI Taxonomy" id="1094"/>
    <lineage>
        <taxon>Bacteria</taxon>
        <taxon>Pseudomonadati</taxon>
        <taxon>Chlorobiota</taxon>
        <taxon>Chlorobiia</taxon>
        <taxon>Chlorobiales</taxon>
        <taxon>Chlorobiaceae</taxon>
        <taxon>Chlorobium/Pelodictyon group</taxon>
        <taxon>Chlorobium</taxon>
    </lineage>
</organism>
<gene>
    <name evidence="7" type="ORF">EKD02_03495</name>
    <name evidence="6" type="ORF">GJ685_00920</name>
</gene>
<dbReference type="InterPro" id="IPR003593">
    <property type="entry name" value="AAA+_ATPase"/>
</dbReference>
<evidence type="ECO:0000313" key="8">
    <source>
        <dbReference type="Proteomes" id="UP000279908"/>
    </source>
</evidence>
<comment type="similarity">
    <text evidence="1">Belongs to the ABC transporter superfamily.</text>
</comment>
<evidence type="ECO:0000256" key="4">
    <source>
        <dbReference type="ARBA" id="ARBA00022840"/>
    </source>
</evidence>
<keyword evidence="9" id="KW-1185">Reference proteome</keyword>
<dbReference type="Pfam" id="PF00005">
    <property type="entry name" value="ABC_tran"/>
    <property type="match status" value="1"/>
</dbReference>
<dbReference type="Pfam" id="PF08352">
    <property type="entry name" value="oligo_HPY"/>
    <property type="match status" value="1"/>
</dbReference>
<dbReference type="PANTHER" id="PTHR43776:SF7">
    <property type="entry name" value="D,D-DIPEPTIDE TRANSPORT ATP-BINDING PROTEIN DDPF-RELATED"/>
    <property type="match status" value="1"/>
</dbReference>
<dbReference type="InterPro" id="IPR017871">
    <property type="entry name" value="ABC_transporter-like_CS"/>
</dbReference>
<keyword evidence="4 7" id="KW-0067">ATP-binding</keyword>
<dbReference type="Proteomes" id="UP000489351">
    <property type="component" value="Unassembled WGS sequence"/>
</dbReference>
<dbReference type="GO" id="GO:0016887">
    <property type="term" value="F:ATP hydrolysis activity"/>
    <property type="evidence" value="ECO:0007669"/>
    <property type="project" value="InterPro"/>
</dbReference>
<dbReference type="EMBL" id="RXYK01000003">
    <property type="protein sequence ID" value="RTY39170.1"/>
    <property type="molecule type" value="Genomic_DNA"/>
</dbReference>
<keyword evidence="2" id="KW-0813">Transport</keyword>
<dbReference type="PANTHER" id="PTHR43776">
    <property type="entry name" value="TRANSPORT ATP-BINDING PROTEIN"/>
    <property type="match status" value="1"/>
</dbReference>
<evidence type="ECO:0000313" key="7">
    <source>
        <dbReference type="EMBL" id="RTY39170.1"/>
    </source>
</evidence>
<dbReference type="PROSITE" id="PS00211">
    <property type="entry name" value="ABC_TRANSPORTER_1"/>
    <property type="match status" value="1"/>
</dbReference>
<dbReference type="RefSeq" id="WP_041469874.1">
    <property type="nucleotide sequence ID" value="NZ_CP041698.1"/>
</dbReference>
<evidence type="ECO:0000313" key="6">
    <source>
        <dbReference type="EMBL" id="MWV53624.1"/>
    </source>
</evidence>
<evidence type="ECO:0000313" key="9">
    <source>
        <dbReference type="Proteomes" id="UP000489351"/>
    </source>
</evidence>
<dbReference type="Proteomes" id="UP000279908">
    <property type="component" value="Unassembled WGS sequence"/>
</dbReference>
<dbReference type="InterPro" id="IPR003439">
    <property type="entry name" value="ABC_transporter-like_ATP-bd"/>
</dbReference>
<sequence>MSERQPILRVDDLRVDFLMPGSGFLRPPVPLHVVNGVSFELFEGETLGLVGESGCGKTTLGRALLRLGNGRVSGKIEFDGQELSTLSNGEFRPLRSQMQMMFQDPFGSLNPRLTVGQMLSEVLLVHRVARGAEARRRIHELLDVVGLSREYYNRYPHEFSGGQRQRIGIARALALNPKLIVCDEPVSALDVSIQSQIINLLKDLQRDFALTYLFIAHDLSVVEYISDRVAVMYLGEIVEIAEADELYRNPAHPYTRALLSAVPSPEPGARKERILLHGDQPGPMQVPPGCGFHPRCPSARPECALRRPPLQPLAGRPLHLVSCLLYEEERSMNEEKA</sequence>
<dbReference type="Gene3D" id="3.40.50.300">
    <property type="entry name" value="P-loop containing nucleotide triphosphate hydrolases"/>
    <property type="match status" value="1"/>
</dbReference>
<evidence type="ECO:0000256" key="3">
    <source>
        <dbReference type="ARBA" id="ARBA00022741"/>
    </source>
</evidence>
<dbReference type="InterPro" id="IPR050319">
    <property type="entry name" value="ABC_transp_ATP-bind"/>
</dbReference>
<comment type="caution">
    <text evidence="7">The sequence shown here is derived from an EMBL/GenBank/DDBJ whole genome shotgun (WGS) entry which is preliminary data.</text>
</comment>
<feature type="domain" description="ABC transporter" evidence="5">
    <location>
        <begin position="8"/>
        <end position="259"/>
    </location>
</feature>
<dbReference type="SUPFAM" id="SSF52540">
    <property type="entry name" value="P-loop containing nucleoside triphosphate hydrolases"/>
    <property type="match status" value="1"/>
</dbReference>
<evidence type="ECO:0000256" key="1">
    <source>
        <dbReference type="ARBA" id="ARBA00005417"/>
    </source>
</evidence>
<dbReference type="GO" id="GO:0005524">
    <property type="term" value="F:ATP binding"/>
    <property type="evidence" value="ECO:0007669"/>
    <property type="project" value="UniProtKB-KW"/>
</dbReference>
<name>A0A432AWZ2_CHLPH</name>
<dbReference type="AlphaFoldDB" id="A0A432AWZ2"/>
<evidence type="ECO:0000259" key="5">
    <source>
        <dbReference type="PROSITE" id="PS50893"/>
    </source>
</evidence>
<dbReference type="SMART" id="SM00382">
    <property type="entry name" value="AAA"/>
    <property type="match status" value="1"/>
</dbReference>
<dbReference type="NCBIfam" id="TIGR01727">
    <property type="entry name" value="oligo_HPY"/>
    <property type="match status" value="1"/>
</dbReference>
<dbReference type="InterPro" id="IPR027417">
    <property type="entry name" value="P-loop_NTPase"/>
</dbReference>
<dbReference type="GO" id="GO:0015833">
    <property type="term" value="P:peptide transport"/>
    <property type="evidence" value="ECO:0007669"/>
    <property type="project" value="InterPro"/>
</dbReference>
<accession>A0A432AWZ2</accession>
<proteinExistence type="inferred from homology"/>
<protein>
    <submittedName>
        <fullName evidence="7">ATP-binding cassette domain-containing protein</fullName>
    </submittedName>
</protein>
<dbReference type="CDD" id="cd03257">
    <property type="entry name" value="ABC_NikE_OppD_transporters"/>
    <property type="match status" value="1"/>
</dbReference>
<dbReference type="GO" id="GO:0055085">
    <property type="term" value="P:transmembrane transport"/>
    <property type="evidence" value="ECO:0007669"/>
    <property type="project" value="UniProtKB-ARBA"/>
</dbReference>